<dbReference type="RefSeq" id="WP_009521757.1">
    <property type="nucleotide sequence ID" value="NZ_FNFD01000009.1"/>
</dbReference>
<gene>
    <name evidence="2" type="ORF">SAMN05216186_109104</name>
</gene>
<dbReference type="InterPro" id="IPR003718">
    <property type="entry name" value="OsmC/Ohr_fam"/>
</dbReference>
<dbReference type="InterPro" id="IPR019953">
    <property type="entry name" value="OHR"/>
</dbReference>
<dbReference type="EMBL" id="FNFD01000009">
    <property type="protein sequence ID" value="SDK67296.1"/>
    <property type="molecule type" value="Genomic_DNA"/>
</dbReference>
<dbReference type="InterPro" id="IPR015946">
    <property type="entry name" value="KH_dom-like_a/b"/>
</dbReference>
<dbReference type="Proteomes" id="UP000198706">
    <property type="component" value="Unassembled WGS sequence"/>
</dbReference>
<keyword evidence="3" id="KW-1185">Reference proteome</keyword>
<dbReference type="GO" id="GO:0006979">
    <property type="term" value="P:response to oxidative stress"/>
    <property type="evidence" value="ECO:0007669"/>
    <property type="project" value="InterPro"/>
</dbReference>
<evidence type="ECO:0000256" key="1">
    <source>
        <dbReference type="ARBA" id="ARBA00007378"/>
    </source>
</evidence>
<reference evidence="2 3" key="1">
    <citation type="submission" date="2016-10" db="EMBL/GenBank/DDBJ databases">
        <authorList>
            <person name="de Groot N.N."/>
        </authorList>
    </citation>
    <scope>NUCLEOTIDE SEQUENCE [LARGE SCALE GENOMIC DNA]</scope>
    <source>
        <strain evidence="2 3">JCM 21544</strain>
    </source>
</reference>
<dbReference type="AlphaFoldDB" id="A0A1G9DTU0"/>
<dbReference type="Gene3D" id="3.30.300.20">
    <property type="match status" value="1"/>
</dbReference>
<evidence type="ECO:0000313" key="3">
    <source>
        <dbReference type="Proteomes" id="UP000198706"/>
    </source>
</evidence>
<accession>A0A1G9DTU0</accession>
<sequence>MNILYEAHASAIGGRSGHVTTDDGALDLQLSLPKSLGGSGGAGTNPEQLFAGGYAACFENALIHVARQQKITLEGTRVDATVGIGPNDQGGFALAVKLVVTLPGLPREQAQALVEQAHAVCPYSNAIRGNVDVALELR</sequence>
<dbReference type="Gene3D" id="2.20.25.10">
    <property type="match status" value="1"/>
</dbReference>
<organism evidence="2 3">
    <name type="scientific">Pseudomonas indica</name>
    <dbReference type="NCBI Taxonomy" id="137658"/>
    <lineage>
        <taxon>Bacteria</taxon>
        <taxon>Pseudomonadati</taxon>
        <taxon>Pseudomonadota</taxon>
        <taxon>Gammaproteobacteria</taxon>
        <taxon>Pseudomonadales</taxon>
        <taxon>Pseudomonadaceae</taxon>
        <taxon>Pseudomonas</taxon>
    </lineage>
</organism>
<dbReference type="Pfam" id="PF02566">
    <property type="entry name" value="OsmC"/>
    <property type="match status" value="1"/>
</dbReference>
<dbReference type="SUPFAM" id="SSF82784">
    <property type="entry name" value="OsmC-like"/>
    <property type="match status" value="1"/>
</dbReference>
<name>A0A1G9DTU0_9PSED</name>
<comment type="similarity">
    <text evidence="1">Belongs to the OsmC/Ohr family.</text>
</comment>
<protein>
    <submittedName>
        <fullName evidence="2">Peroxiredoxin, Ohr subfamily</fullName>
    </submittedName>
</protein>
<dbReference type="PANTHER" id="PTHR33797:SF2">
    <property type="entry name" value="ORGANIC HYDROPEROXIDE RESISTANCE PROTEIN-LIKE"/>
    <property type="match status" value="1"/>
</dbReference>
<dbReference type="STRING" id="137658.SAMN05216186_109104"/>
<evidence type="ECO:0000313" key="2">
    <source>
        <dbReference type="EMBL" id="SDK67296.1"/>
    </source>
</evidence>
<dbReference type="InterPro" id="IPR036102">
    <property type="entry name" value="OsmC/Ohrsf"/>
</dbReference>
<dbReference type="PANTHER" id="PTHR33797">
    <property type="entry name" value="ORGANIC HYDROPEROXIDE RESISTANCE PROTEIN-LIKE"/>
    <property type="match status" value="1"/>
</dbReference>
<dbReference type="NCBIfam" id="TIGR03561">
    <property type="entry name" value="organ_hyd_perox"/>
    <property type="match status" value="1"/>
</dbReference>
<proteinExistence type="inferred from homology"/>